<dbReference type="KEGG" id="pstu:UIB01_09720"/>
<organism evidence="1 2">
    <name type="scientific">Stutzerimonas stutzeri</name>
    <name type="common">Pseudomonas stutzeri</name>
    <dbReference type="NCBI Taxonomy" id="316"/>
    <lineage>
        <taxon>Bacteria</taxon>
        <taxon>Pseudomonadati</taxon>
        <taxon>Pseudomonadota</taxon>
        <taxon>Gammaproteobacteria</taxon>
        <taxon>Pseudomonadales</taxon>
        <taxon>Pseudomonadaceae</taxon>
        <taxon>Stutzerimonas</taxon>
    </lineage>
</organism>
<evidence type="ECO:0000313" key="1">
    <source>
        <dbReference type="EMBL" id="AHY42745.1"/>
    </source>
</evidence>
<evidence type="ECO:0000313" key="2">
    <source>
        <dbReference type="Proteomes" id="UP000025238"/>
    </source>
</evidence>
<name>A0A023WSS5_STUST</name>
<dbReference type="RefSeq" id="WP_038659389.1">
    <property type="nucleotide sequence ID" value="NZ_JAAMQV010000015.1"/>
</dbReference>
<reference evidence="1 2" key="1">
    <citation type="submission" date="2014-03" db="EMBL/GenBank/DDBJ databases">
        <title>Complete genome sequence of Pseudomonas stutzeri 19SMN4.</title>
        <authorList>
            <person name="Brunet-Galmes I."/>
            <person name="Nogales B."/>
            <person name="Busquets A."/>
            <person name="Pena A."/>
            <person name="Gomila M."/>
            <person name="Garcia-Valdes E."/>
            <person name="Lalucat J."/>
            <person name="Bennasar A."/>
            <person name="Bosch R."/>
        </authorList>
    </citation>
    <scope>NUCLEOTIDE SEQUENCE [LARGE SCALE GENOMIC DNA]</scope>
    <source>
        <strain evidence="1 2">19SMN4</strain>
    </source>
</reference>
<dbReference type="Proteomes" id="UP000025238">
    <property type="component" value="Chromosome"/>
</dbReference>
<dbReference type="Pfam" id="PF07275">
    <property type="entry name" value="ArdA"/>
    <property type="match status" value="1"/>
</dbReference>
<accession>A0A023WSS5</accession>
<dbReference type="Gene3D" id="1.10.10.1190">
    <property type="entry name" value="Antirestriction protein ArdA, domain 3"/>
    <property type="match status" value="1"/>
</dbReference>
<dbReference type="InterPro" id="IPR041895">
    <property type="entry name" value="ArdA_dom1"/>
</dbReference>
<dbReference type="EMBL" id="CP007509">
    <property type="protein sequence ID" value="AHY42745.1"/>
    <property type="molecule type" value="Genomic_DNA"/>
</dbReference>
<dbReference type="InterPro" id="IPR041893">
    <property type="entry name" value="ArdA_dom3"/>
</dbReference>
<dbReference type="PATRIC" id="fig|316.97.peg.1944"/>
<gene>
    <name evidence="1" type="ORF">UIB01_09720</name>
</gene>
<proteinExistence type="predicted"/>
<dbReference type="InterPro" id="IPR009899">
    <property type="entry name" value="ArdA"/>
</dbReference>
<protein>
    <submittedName>
        <fullName evidence="1">Antirestriction protein</fullName>
    </submittedName>
</protein>
<dbReference type="Gene3D" id="3.10.20.480">
    <property type="entry name" value="Antirestriction protein ArdA, domain 1"/>
    <property type="match status" value="1"/>
</dbReference>
<dbReference type="AlphaFoldDB" id="A0A023WSS5"/>
<sequence length="170" mass="18982">MSKPIRIYLADLAAYNAGHLHGVWVEATQPLHEIQKQIESMLRASPVPGAEEYAIHDHEGFDGYRPGEYESLQAIHEIACLIEAHPELAGALLAYFGEVEPARVAIEENYCGCYTSLADYAQDVTEQTTDIPEHLAPYIDYQAIARDMEYGGDVFTIETGFEQVHVFHAN</sequence>